<dbReference type="AlphaFoldDB" id="A0A1D9GBY4"/>
<evidence type="ECO:0000313" key="1">
    <source>
        <dbReference type="EMBL" id="AOY85054.2"/>
    </source>
</evidence>
<sequence length="1053" mass="121012">MKTRPKSQYQQSLQSTCAFDTHNMHISETTTEPADAHRLSENEHQEHLPMSLQVTGKDLGGAKSATVKDIERKFSKSRSATKCRSQRPHFYVIGKQYTYSKPVGLQDIHNYKTVVCPMEIDTEFTEYLLSIIHPKPGEVINKTITNQLRFINEPLGKIFAHPDIADIARHPLFTSGFSPVDYLQSFGYDCKLSRLETDEKLPIIRFDLYGFFLLAELYRMVTGEFQADVNYAVYNNDENTGNITMNRRLTAEMPSGREIPTQYIKMPWVLEINGSKRQVAIKLFDTCAVHGKSNYKTFCETSGVELPYKDIIIAKDKAQMDIIYSERPEDFDNYALGDLYNYDALIGNGQRFFEIYKALGIEEYFENPRLTIGATVNNILTSILLKYFGLDPKQKKTLLELCEYGTAAHFKQFRQLTSVYNAKVDGGRCRNNRPTTVTSNKLIADADISGCYGNGLRHQEFPLGRPMVIDYTIKSKCNQYLTLKQFLRKYRKNLVPGLWTARVSLADGYELKHVQDNLISWIPPRNPSNIPTDTDLESTEWWTEDNIGTTKIFTRDVKLAVITEDFIEWLENVCSVKQRAELLDNLHIVTATYYPKCERVDSLEELLERRTNHTGKNTTNAVNQRKKSKIIKTEQECYAWTSVNLGELLVDKLLKLRNQYSKKIASEKPWNSLYKLIINTIYGIMVSPFFAIGNVVVGNNITARARAMAWYMEKSLHGFQTITDGCAFEIDNVIHKKSSRKLTAEALVDAYTPGKTKTLNFGNLFKNQDIELGTVQQDDELTVVAKTKNGMISGKELEHLVAKQVATHIRNTFPSVSVVNKFEFEIKSICTSATFHGSANYKFQIGDEKVTTKMRSYRDNECQAETMNGDELQSLTNEYLPSEKFLDSLHETPYNVERAKTYQFPKILKPSEYKKNYLTSWKNSQAFPGCTVESARLLRECSLSQFTFQTHNQMKSWEREQKYLINKYGQSYETFFTNDDGTINYQLMTDSIDTAIRAGNRNFKSTIKEHKYYHAARHYEEHPEFQCLLMVRANLDIRYGRKLVTGKNDSSEE</sequence>
<organism evidence="1">
    <name type="scientific">Moorena producens (strain JHB)</name>
    <dbReference type="NCBI Taxonomy" id="1454205"/>
    <lineage>
        <taxon>Bacteria</taxon>
        <taxon>Bacillati</taxon>
        <taxon>Cyanobacteriota</taxon>
        <taxon>Cyanophyceae</taxon>
        <taxon>Coleofasciculales</taxon>
        <taxon>Coleofasciculaceae</taxon>
        <taxon>Moorena</taxon>
    </lineage>
</organism>
<keyword evidence="1" id="KW-0614">Plasmid</keyword>
<geneLocation type="plasmid" evidence="1">
    <name>unnamed1</name>
</geneLocation>
<gene>
    <name evidence="1" type="ORF">BJP36_35435</name>
</gene>
<name>A0A1D9GBY4_MOOP1</name>
<accession>A0A1D9GBY4</accession>
<dbReference type="EMBL" id="CP017709">
    <property type="protein sequence ID" value="AOY85054.2"/>
    <property type="molecule type" value="Genomic_DNA"/>
</dbReference>
<dbReference type="SUPFAM" id="SSF56672">
    <property type="entry name" value="DNA/RNA polymerases"/>
    <property type="match status" value="1"/>
</dbReference>
<dbReference type="InterPro" id="IPR043502">
    <property type="entry name" value="DNA/RNA_pol_sf"/>
</dbReference>
<evidence type="ECO:0008006" key="2">
    <source>
        <dbReference type="Google" id="ProtNLM"/>
    </source>
</evidence>
<reference evidence="1" key="1">
    <citation type="journal article" date="2017" name="Proc. Natl. Acad. Sci. U.S.A.">
        <title>Comparative genomics uncovers the prolific and distinctive metabolic potential of the cyanobacterial genus Moorea.</title>
        <authorList>
            <person name="Leao T."/>
            <person name="Castelao G."/>
            <person name="Korobeynikov A."/>
            <person name="Monroe E.A."/>
            <person name="Podell S."/>
            <person name="Glukhov E."/>
            <person name="Allen E.E."/>
            <person name="Gerwick W.H."/>
            <person name="Gerwick L."/>
        </authorList>
    </citation>
    <scope>NUCLEOTIDE SEQUENCE</scope>
    <source>
        <strain evidence="1">JHB</strain>
    </source>
</reference>
<dbReference type="Proteomes" id="UP000176944">
    <property type="component" value="Plasmid unnamed1"/>
</dbReference>
<proteinExistence type="predicted"/>
<protein>
    <recommendedName>
        <fullName evidence="2">DNA-directed DNA polymerase</fullName>
    </recommendedName>
</protein>